<sequence>MLLAIVLIILAIVLFGVGFIAKLAWWAFVIAAIIFVAGLIAGAFRRGKSRV</sequence>
<gene>
    <name evidence="2" type="ORF">GIS00_16530</name>
</gene>
<accession>A0A7K1FMZ6</accession>
<keyword evidence="1" id="KW-0472">Membrane</keyword>
<dbReference type="Proteomes" id="UP000460221">
    <property type="component" value="Unassembled WGS sequence"/>
</dbReference>
<keyword evidence="1" id="KW-0812">Transmembrane</keyword>
<evidence type="ECO:0008006" key="4">
    <source>
        <dbReference type="Google" id="ProtNLM"/>
    </source>
</evidence>
<name>A0A7K1FMZ6_9ACTN</name>
<evidence type="ECO:0000313" key="2">
    <source>
        <dbReference type="EMBL" id="MTD15541.1"/>
    </source>
</evidence>
<reference evidence="2 3" key="1">
    <citation type="submission" date="2019-11" db="EMBL/GenBank/DDBJ databases">
        <authorList>
            <person name="Jiang L.-Q."/>
        </authorList>
    </citation>
    <scope>NUCLEOTIDE SEQUENCE [LARGE SCALE GENOMIC DNA]</scope>
    <source>
        <strain evidence="2 3">YIM 132087</strain>
    </source>
</reference>
<evidence type="ECO:0000313" key="3">
    <source>
        <dbReference type="Proteomes" id="UP000460221"/>
    </source>
</evidence>
<dbReference type="EMBL" id="WLYK01000006">
    <property type="protein sequence ID" value="MTD15541.1"/>
    <property type="molecule type" value="Genomic_DNA"/>
</dbReference>
<proteinExistence type="predicted"/>
<evidence type="ECO:0000256" key="1">
    <source>
        <dbReference type="SAM" id="Phobius"/>
    </source>
</evidence>
<comment type="caution">
    <text evidence="2">The sequence shown here is derived from an EMBL/GenBank/DDBJ whole genome shotgun (WGS) entry which is preliminary data.</text>
</comment>
<keyword evidence="3" id="KW-1185">Reference proteome</keyword>
<feature type="transmembrane region" description="Helical" evidence="1">
    <location>
        <begin position="26"/>
        <end position="44"/>
    </location>
</feature>
<protein>
    <recommendedName>
        <fullName evidence="4">Hydrophobic protein</fullName>
    </recommendedName>
</protein>
<organism evidence="2 3">
    <name type="scientific">Nakamurella alba</name>
    <dbReference type="NCBI Taxonomy" id="2665158"/>
    <lineage>
        <taxon>Bacteria</taxon>
        <taxon>Bacillati</taxon>
        <taxon>Actinomycetota</taxon>
        <taxon>Actinomycetes</taxon>
        <taxon>Nakamurellales</taxon>
        <taxon>Nakamurellaceae</taxon>
        <taxon>Nakamurella</taxon>
    </lineage>
</organism>
<dbReference type="AlphaFoldDB" id="A0A7K1FMZ6"/>
<keyword evidence="1" id="KW-1133">Transmembrane helix</keyword>
<dbReference type="RefSeq" id="WP_154769526.1">
    <property type="nucleotide sequence ID" value="NZ_WLYK01000006.1"/>
</dbReference>